<dbReference type="InterPro" id="IPR005474">
    <property type="entry name" value="Transketolase_N"/>
</dbReference>
<dbReference type="PANTHER" id="PTHR47514:SF1">
    <property type="entry name" value="TRANSKETOLASE N-TERMINAL SECTION-RELATED"/>
    <property type="match status" value="1"/>
</dbReference>
<evidence type="ECO:0000313" key="6">
    <source>
        <dbReference type="EMBL" id="OGL78415.1"/>
    </source>
</evidence>
<evidence type="ECO:0000256" key="4">
    <source>
        <dbReference type="SAM" id="MobiDB-lite"/>
    </source>
</evidence>
<protein>
    <submittedName>
        <fullName evidence="6">Transketolase</fullName>
    </submittedName>
</protein>
<dbReference type="CDD" id="cd02012">
    <property type="entry name" value="TPP_TK"/>
    <property type="match status" value="1"/>
</dbReference>
<dbReference type="AlphaFoldDB" id="A0A1F7UJJ1"/>
<dbReference type="SUPFAM" id="SSF52518">
    <property type="entry name" value="Thiamin diphosphate-binding fold (THDP-binding)"/>
    <property type="match status" value="1"/>
</dbReference>
<dbReference type="STRING" id="1802399.A3E39_02860"/>
<evidence type="ECO:0000256" key="3">
    <source>
        <dbReference type="ARBA" id="ARBA00023052"/>
    </source>
</evidence>
<dbReference type="PANTHER" id="PTHR47514">
    <property type="entry name" value="TRANSKETOLASE N-TERMINAL SECTION-RELATED"/>
    <property type="match status" value="1"/>
</dbReference>
<sequence>MPHLHEEKVKNLELIANKLRQHVIRMVAAAGSGHQGGALGMADVFAVLYFHELKHRPKDPEWEDRDRLILSNGHICPVRYAAMAEAGYFPVKELMTLRRLGSRLQGHPERERLPGSETTSGPLGSGLGQATGMAYVGKMDKKSWRVFCLTSDAEHEAGVHWEATMFAGKNRLDNLTCVIDRNNIQIDGDTENVMPLEPLRAKYEAFNWHVIECNGNDVQDVTRALEEAKKVHDRPTVVIAHTIPGRGVSYMENNYLWHSQPFKPGEAEKALKELKDIEAKLTADHQQDV</sequence>
<proteinExistence type="inferred from homology"/>
<comment type="cofactor">
    <cofactor evidence="1">
        <name>thiamine diphosphate</name>
        <dbReference type="ChEBI" id="CHEBI:58937"/>
    </cofactor>
</comment>
<gene>
    <name evidence="6" type="ORF">A3E39_02860</name>
</gene>
<evidence type="ECO:0000256" key="2">
    <source>
        <dbReference type="ARBA" id="ARBA00007131"/>
    </source>
</evidence>
<evidence type="ECO:0000313" key="7">
    <source>
        <dbReference type="Proteomes" id="UP000176603"/>
    </source>
</evidence>
<comment type="caution">
    <text evidence="6">The sequence shown here is derived from an EMBL/GenBank/DDBJ whole genome shotgun (WGS) entry which is preliminary data.</text>
</comment>
<accession>A0A1F7UJJ1</accession>
<dbReference type="Proteomes" id="UP000176603">
    <property type="component" value="Unassembled WGS sequence"/>
</dbReference>
<keyword evidence="3" id="KW-0786">Thiamine pyrophosphate</keyword>
<dbReference type="InterPro" id="IPR029061">
    <property type="entry name" value="THDP-binding"/>
</dbReference>
<evidence type="ECO:0000259" key="5">
    <source>
        <dbReference type="Pfam" id="PF00456"/>
    </source>
</evidence>
<dbReference type="EMBL" id="MGEH01000032">
    <property type="protein sequence ID" value="OGL78415.1"/>
    <property type="molecule type" value="Genomic_DNA"/>
</dbReference>
<reference evidence="6 7" key="1">
    <citation type="journal article" date="2016" name="Nat. Commun.">
        <title>Thousands of microbial genomes shed light on interconnected biogeochemical processes in an aquifer system.</title>
        <authorList>
            <person name="Anantharaman K."/>
            <person name="Brown C.T."/>
            <person name="Hug L.A."/>
            <person name="Sharon I."/>
            <person name="Castelle C.J."/>
            <person name="Probst A.J."/>
            <person name="Thomas B.C."/>
            <person name="Singh A."/>
            <person name="Wilkins M.J."/>
            <person name="Karaoz U."/>
            <person name="Brodie E.L."/>
            <person name="Williams K.H."/>
            <person name="Hubbard S.S."/>
            <person name="Banfield J.F."/>
        </authorList>
    </citation>
    <scope>NUCLEOTIDE SEQUENCE [LARGE SCALE GENOMIC DNA]</scope>
</reference>
<dbReference type="Pfam" id="PF00456">
    <property type="entry name" value="Transketolase_N"/>
    <property type="match status" value="1"/>
</dbReference>
<evidence type="ECO:0000256" key="1">
    <source>
        <dbReference type="ARBA" id="ARBA00001964"/>
    </source>
</evidence>
<dbReference type="Gene3D" id="3.40.50.970">
    <property type="match status" value="1"/>
</dbReference>
<comment type="similarity">
    <text evidence="2">Belongs to the transketolase family.</text>
</comment>
<organism evidence="6 7">
    <name type="scientific">Candidatus Uhrbacteria bacterium RIFCSPHIGHO2_12_FULL_60_25</name>
    <dbReference type="NCBI Taxonomy" id="1802399"/>
    <lineage>
        <taxon>Bacteria</taxon>
        <taxon>Candidatus Uhriibacteriota</taxon>
    </lineage>
</organism>
<feature type="region of interest" description="Disordered" evidence="4">
    <location>
        <begin position="105"/>
        <end position="126"/>
    </location>
</feature>
<feature type="domain" description="Transketolase N-terminal" evidence="5">
    <location>
        <begin position="15"/>
        <end position="270"/>
    </location>
</feature>
<name>A0A1F7UJJ1_9BACT</name>